<gene>
    <name evidence="1" type="ORF">KDU71_09225</name>
</gene>
<evidence type="ECO:0000313" key="1">
    <source>
        <dbReference type="EMBL" id="MBR8535735.1"/>
    </source>
</evidence>
<dbReference type="Proteomes" id="UP000679220">
    <property type="component" value="Unassembled WGS sequence"/>
</dbReference>
<proteinExistence type="predicted"/>
<reference evidence="1" key="2">
    <citation type="submission" date="2021-04" db="EMBL/GenBank/DDBJ databases">
        <authorList>
            <person name="Zhang T."/>
            <person name="Zhang Y."/>
            <person name="Lu D."/>
            <person name="Zuo D."/>
            <person name="Du Z."/>
        </authorList>
    </citation>
    <scope>NUCLEOTIDE SEQUENCE</scope>
    <source>
        <strain evidence="1">JR1</strain>
    </source>
</reference>
<reference evidence="1" key="1">
    <citation type="journal article" date="2018" name="Int. J. Syst. Evol. Microbiol.">
        <title>Carboxylicivirga sediminis sp. nov., isolated from coastal sediment.</title>
        <authorList>
            <person name="Wang F.Q."/>
            <person name="Ren L.H."/>
            <person name="Zou R.J."/>
            <person name="Sun Y.Z."/>
            <person name="Liu X.J."/>
            <person name="Jiang F."/>
            <person name="Liu L.J."/>
        </authorList>
    </citation>
    <scope>NUCLEOTIDE SEQUENCE</scope>
    <source>
        <strain evidence="1">JR1</strain>
    </source>
</reference>
<name>A0A941F4V2_9BACT</name>
<evidence type="ECO:0000313" key="2">
    <source>
        <dbReference type="Proteomes" id="UP000679220"/>
    </source>
</evidence>
<comment type="caution">
    <text evidence="1">The sequence shown here is derived from an EMBL/GenBank/DDBJ whole genome shotgun (WGS) entry which is preliminary data.</text>
</comment>
<dbReference type="AlphaFoldDB" id="A0A941F4V2"/>
<keyword evidence="2" id="KW-1185">Reference proteome</keyword>
<protein>
    <submittedName>
        <fullName evidence="1">Uncharacterized protein</fullName>
    </submittedName>
</protein>
<sequence>MANSNLIAISFTAEEVQSIREHMSAIRELLGSKCISLTAEERREHGRIGNKTENWSRKVMQYMNEQPGFNPTFIDAEETQRDFEARETLKPIFNELQALQDMVDDTMLILGSDLYQANLSYYQNVRLMAAQNVNGAKAIYDDLAAQFPRNGRKKKAE</sequence>
<organism evidence="1 2">
    <name type="scientific">Carboxylicivirga sediminis</name>
    <dbReference type="NCBI Taxonomy" id="2006564"/>
    <lineage>
        <taxon>Bacteria</taxon>
        <taxon>Pseudomonadati</taxon>
        <taxon>Bacteroidota</taxon>
        <taxon>Bacteroidia</taxon>
        <taxon>Marinilabiliales</taxon>
        <taxon>Marinilabiliaceae</taxon>
        <taxon>Carboxylicivirga</taxon>
    </lineage>
</organism>
<dbReference type="EMBL" id="JAGTAR010000012">
    <property type="protein sequence ID" value="MBR8535735.1"/>
    <property type="molecule type" value="Genomic_DNA"/>
</dbReference>
<accession>A0A941F4V2</accession>
<dbReference type="RefSeq" id="WP_212189969.1">
    <property type="nucleotide sequence ID" value="NZ_JAGTAR010000012.1"/>
</dbReference>